<evidence type="ECO:0000313" key="4">
    <source>
        <dbReference type="Proteomes" id="UP000237846"/>
    </source>
</evidence>
<evidence type="ECO:0000256" key="1">
    <source>
        <dbReference type="SAM" id="MobiDB-lite"/>
    </source>
</evidence>
<feature type="transmembrane region" description="Helical" evidence="2">
    <location>
        <begin position="179"/>
        <end position="197"/>
    </location>
</feature>
<dbReference type="EMBL" id="PVZC01000005">
    <property type="protein sequence ID" value="PRX97845.1"/>
    <property type="molecule type" value="Genomic_DNA"/>
</dbReference>
<keyword evidence="2" id="KW-0812">Transmembrane</keyword>
<feature type="transmembrane region" description="Helical" evidence="2">
    <location>
        <begin position="209"/>
        <end position="232"/>
    </location>
</feature>
<sequence length="233" mass="23872">MPLKRRPKSSPFPATATDRTAMRADSRPPGSHRTWPAPLAIALGAGAAIGCLTSYAQGLLPDGLAPLANSAGSWSAIAFLLGTLSRHAWVCALIGVLSLAAMVVGYDIGSILRGYQPAMGMTLFWLAAAVVAGPPLGLGGHALRTRSRLTPAAVGAMSGVLIGEGGYGLSFIAATTPPAYWWCSIAAGTALLVWAIARRFPDLRSATAATGVTALVAIAFVAVYSLNLIGLFT</sequence>
<comment type="caution">
    <text evidence="3">The sequence shown here is derived from an EMBL/GenBank/DDBJ whole genome shotgun (WGS) entry which is preliminary data.</text>
</comment>
<dbReference type="Proteomes" id="UP000237846">
    <property type="component" value="Unassembled WGS sequence"/>
</dbReference>
<accession>A0A2T0Q217</accession>
<reference evidence="3 4" key="1">
    <citation type="submission" date="2018-03" db="EMBL/GenBank/DDBJ databases">
        <title>Genomic Encyclopedia of Archaeal and Bacterial Type Strains, Phase II (KMG-II): from individual species to whole genera.</title>
        <authorList>
            <person name="Goeker M."/>
        </authorList>
    </citation>
    <scope>NUCLEOTIDE SEQUENCE [LARGE SCALE GENOMIC DNA]</scope>
    <source>
        <strain evidence="3 4">DSM 45601</strain>
    </source>
</reference>
<keyword evidence="4" id="KW-1185">Reference proteome</keyword>
<evidence type="ECO:0000313" key="3">
    <source>
        <dbReference type="EMBL" id="PRX97845.1"/>
    </source>
</evidence>
<gene>
    <name evidence="3" type="ORF">CLV72_105195</name>
</gene>
<keyword evidence="2" id="KW-0472">Membrane</keyword>
<feature type="region of interest" description="Disordered" evidence="1">
    <location>
        <begin position="1"/>
        <end position="33"/>
    </location>
</feature>
<protein>
    <submittedName>
        <fullName evidence="3">Uncharacterized protein</fullName>
    </submittedName>
</protein>
<feature type="transmembrane region" description="Helical" evidence="2">
    <location>
        <begin position="37"/>
        <end position="57"/>
    </location>
</feature>
<dbReference type="Pfam" id="PF20128">
    <property type="entry name" value="DUF6518"/>
    <property type="match status" value="1"/>
</dbReference>
<feature type="transmembrane region" description="Helical" evidence="2">
    <location>
        <begin position="63"/>
        <end position="81"/>
    </location>
</feature>
<proteinExistence type="predicted"/>
<feature type="transmembrane region" description="Helical" evidence="2">
    <location>
        <begin position="118"/>
        <end position="140"/>
    </location>
</feature>
<evidence type="ECO:0000256" key="2">
    <source>
        <dbReference type="SAM" id="Phobius"/>
    </source>
</evidence>
<organism evidence="3 4">
    <name type="scientific">Allonocardiopsis opalescens</name>
    <dbReference type="NCBI Taxonomy" id="1144618"/>
    <lineage>
        <taxon>Bacteria</taxon>
        <taxon>Bacillati</taxon>
        <taxon>Actinomycetota</taxon>
        <taxon>Actinomycetes</taxon>
        <taxon>Streptosporangiales</taxon>
        <taxon>Allonocardiopsis</taxon>
    </lineage>
</organism>
<name>A0A2T0Q217_9ACTN</name>
<keyword evidence="2" id="KW-1133">Transmembrane helix</keyword>
<feature type="transmembrane region" description="Helical" evidence="2">
    <location>
        <begin position="88"/>
        <end position="106"/>
    </location>
</feature>
<dbReference type="InterPro" id="IPR045393">
    <property type="entry name" value="DUF6518"/>
</dbReference>
<dbReference type="AlphaFoldDB" id="A0A2T0Q217"/>
<feature type="transmembrane region" description="Helical" evidence="2">
    <location>
        <begin position="152"/>
        <end position="173"/>
    </location>
</feature>